<keyword evidence="1" id="KW-0396">Initiation factor</keyword>
<dbReference type="SUPFAM" id="SSF53756">
    <property type="entry name" value="UDP-Glycosyltransferase/glycogen phosphorylase"/>
    <property type="match status" value="1"/>
</dbReference>
<keyword evidence="1" id="KW-0648">Protein biosynthesis</keyword>
<protein>
    <submittedName>
        <fullName evidence="1">Translation initiation factor 2</fullName>
    </submittedName>
</protein>
<keyword evidence="2" id="KW-1185">Reference proteome</keyword>
<sequence>MHRLLDVLPVFEGDERVLVRFTLVPGSVFDADAFAALERSGARTVSWEEARASEHDLILTASPKGALRVLSGPGVLLPHGAGFNKTVSGDGSPRIPSGLDPHYLLVDGEPWAALHALAHDEQLTRLAEYCPSAAARAAVVGDPTLDRLLGSLAHRGNYRSTLGTGERRLIVLTSTWGPESLLARRPELPGELISQLPHDEYQLALVLHPNEYSRTSAFDLSRHLAPALSGGLALARPYEEWAALLVAADAVVTDHGSTALYAAALGRPVIGAYDGGSELIPGSPMAKMLAQVPRLAKAADLVHVLPAAEAHDTRGFAEAAFALPGQALQRLQSELYSLLRLRPRTVPVAPHPLPHPAAPQRPLALAVRAEVSGCRISIERFPSFTSEAVHHLAAEHPEAGQRHVQSASVLWRRARPASPAPHTSTWTAAGWTARVLEDAPGCRTAAAILSPERCLVRHRSAGPLSIRIEPCTTTDRVLRTDPGAVVSAVHAWLGATPQWALPVSLVCEIGPLTVRVGLAPADEADLTYEL</sequence>
<dbReference type="AlphaFoldDB" id="A0A3G2JRT2"/>
<dbReference type="KEGG" id="sdd:D9753_08005"/>
<name>A0A3G2JRT2_9ACTN</name>
<reference evidence="1 2" key="1">
    <citation type="submission" date="2018-10" db="EMBL/GenBank/DDBJ databases">
        <title>The genome of Streptomyces dangxiongensis Z022.</title>
        <authorList>
            <person name="Zhang B."/>
        </authorList>
    </citation>
    <scope>NUCLEOTIDE SEQUENCE [LARGE SCALE GENOMIC DNA]</scope>
    <source>
        <strain evidence="1 2">Z022</strain>
    </source>
</reference>
<evidence type="ECO:0000313" key="2">
    <source>
        <dbReference type="Proteomes" id="UP000268329"/>
    </source>
</evidence>
<accession>A0A3G2JRT2</accession>
<gene>
    <name evidence="1" type="ORF">D9753_08005</name>
</gene>
<dbReference type="Proteomes" id="UP000268329">
    <property type="component" value="Chromosome"/>
</dbReference>
<proteinExistence type="predicted"/>
<organism evidence="1 2">
    <name type="scientific">Streptomyces dangxiongensis</name>
    <dbReference type="NCBI Taxonomy" id="1442032"/>
    <lineage>
        <taxon>Bacteria</taxon>
        <taxon>Bacillati</taxon>
        <taxon>Actinomycetota</taxon>
        <taxon>Actinomycetes</taxon>
        <taxon>Kitasatosporales</taxon>
        <taxon>Streptomycetaceae</taxon>
        <taxon>Streptomyces</taxon>
    </lineage>
</organism>
<dbReference type="Gene3D" id="3.40.50.12580">
    <property type="match status" value="1"/>
</dbReference>
<dbReference type="EMBL" id="CP033073">
    <property type="protein sequence ID" value="AYN43547.1"/>
    <property type="molecule type" value="Genomic_DNA"/>
</dbReference>
<dbReference type="RefSeq" id="WP_121790963.1">
    <property type="nucleotide sequence ID" value="NZ_CP033073.1"/>
</dbReference>
<dbReference type="InterPro" id="IPR043148">
    <property type="entry name" value="TagF_C"/>
</dbReference>
<dbReference type="OrthoDB" id="3661391at2"/>
<evidence type="ECO:0000313" key="1">
    <source>
        <dbReference type="EMBL" id="AYN43547.1"/>
    </source>
</evidence>
<dbReference type="GO" id="GO:0003743">
    <property type="term" value="F:translation initiation factor activity"/>
    <property type="evidence" value="ECO:0007669"/>
    <property type="project" value="UniProtKB-KW"/>
</dbReference>